<dbReference type="Gene3D" id="2.170.130.10">
    <property type="entry name" value="TonB-dependent receptor, plug domain"/>
    <property type="match status" value="1"/>
</dbReference>
<keyword evidence="4 14" id="KW-1134">Transmembrane beta strand</keyword>
<name>A0A5C4R9B2_9RHOB</name>
<evidence type="ECO:0000256" key="16">
    <source>
        <dbReference type="SAM" id="SignalP"/>
    </source>
</evidence>
<keyword evidence="7 16" id="KW-0732">Signal</keyword>
<dbReference type="RefSeq" id="WP_139598097.1">
    <property type="nucleotide sequence ID" value="NZ_VDDC01000009.1"/>
</dbReference>
<comment type="subcellular location">
    <subcellularLocation>
        <location evidence="1 14">Cell outer membrane</location>
        <topology evidence="1 14">Multi-pass membrane protein</topology>
    </subcellularLocation>
</comment>
<evidence type="ECO:0000256" key="4">
    <source>
        <dbReference type="ARBA" id="ARBA00022452"/>
    </source>
</evidence>
<dbReference type="SUPFAM" id="SSF56935">
    <property type="entry name" value="Porins"/>
    <property type="match status" value="1"/>
</dbReference>
<evidence type="ECO:0000313" key="20">
    <source>
        <dbReference type="Proteomes" id="UP000304880"/>
    </source>
</evidence>
<dbReference type="Gene3D" id="2.40.170.20">
    <property type="entry name" value="TonB-dependent receptor, beta-barrel domain"/>
    <property type="match status" value="1"/>
</dbReference>
<evidence type="ECO:0000256" key="13">
    <source>
        <dbReference type="ARBA" id="ARBA00023237"/>
    </source>
</evidence>
<keyword evidence="11 14" id="KW-0472">Membrane</keyword>
<organism evidence="19 20">
    <name type="scientific">Paracoccus haeundaensis</name>
    <dbReference type="NCBI Taxonomy" id="225362"/>
    <lineage>
        <taxon>Bacteria</taxon>
        <taxon>Pseudomonadati</taxon>
        <taxon>Pseudomonadota</taxon>
        <taxon>Alphaproteobacteria</taxon>
        <taxon>Rhodobacterales</taxon>
        <taxon>Paracoccaceae</taxon>
        <taxon>Paracoccus</taxon>
    </lineage>
</organism>
<keyword evidence="8" id="KW-0408">Iron</keyword>
<evidence type="ECO:0000256" key="9">
    <source>
        <dbReference type="ARBA" id="ARBA00023065"/>
    </source>
</evidence>
<keyword evidence="12 19" id="KW-0675">Receptor</keyword>
<dbReference type="GO" id="GO:0015891">
    <property type="term" value="P:siderophore transport"/>
    <property type="evidence" value="ECO:0007669"/>
    <property type="project" value="InterPro"/>
</dbReference>
<keyword evidence="6 14" id="KW-0812">Transmembrane</keyword>
<keyword evidence="3 14" id="KW-0813">Transport</keyword>
<evidence type="ECO:0000313" key="19">
    <source>
        <dbReference type="EMBL" id="TNH40327.1"/>
    </source>
</evidence>
<dbReference type="Pfam" id="PF00593">
    <property type="entry name" value="TonB_dep_Rec_b-barrel"/>
    <property type="match status" value="1"/>
</dbReference>
<keyword evidence="5" id="KW-0410">Iron transport</keyword>
<evidence type="ECO:0000256" key="5">
    <source>
        <dbReference type="ARBA" id="ARBA00022496"/>
    </source>
</evidence>
<dbReference type="GO" id="GO:0009279">
    <property type="term" value="C:cell outer membrane"/>
    <property type="evidence" value="ECO:0007669"/>
    <property type="project" value="UniProtKB-SubCell"/>
</dbReference>
<dbReference type="InterPro" id="IPR010105">
    <property type="entry name" value="TonB_sidphr_rcpt"/>
</dbReference>
<dbReference type="Pfam" id="PF07715">
    <property type="entry name" value="Plug"/>
    <property type="match status" value="1"/>
</dbReference>
<evidence type="ECO:0000256" key="11">
    <source>
        <dbReference type="ARBA" id="ARBA00023136"/>
    </source>
</evidence>
<evidence type="ECO:0000256" key="6">
    <source>
        <dbReference type="ARBA" id="ARBA00022692"/>
    </source>
</evidence>
<dbReference type="PANTHER" id="PTHR32552">
    <property type="entry name" value="FERRICHROME IRON RECEPTOR-RELATED"/>
    <property type="match status" value="1"/>
</dbReference>
<proteinExistence type="inferred from homology"/>
<dbReference type="AlphaFoldDB" id="A0A5C4R9B2"/>
<keyword evidence="20" id="KW-1185">Reference proteome</keyword>
<dbReference type="CDD" id="cd01347">
    <property type="entry name" value="ligand_gated_channel"/>
    <property type="match status" value="1"/>
</dbReference>
<evidence type="ECO:0000256" key="14">
    <source>
        <dbReference type="PROSITE-ProRule" id="PRU01360"/>
    </source>
</evidence>
<dbReference type="Proteomes" id="UP000304880">
    <property type="component" value="Unassembled WGS sequence"/>
</dbReference>
<dbReference type="InterPro" id="IPR037066">
    <property type="entry name" value="Plug_dom_sf"/>
</dbReference>
<evidence type="ECO:0000256" key="10">
    <source>
        <dbReference type="ARBA" id="ARBA00023077"/>
    </source>
</evidence>
<evidence type="ECO:0000256" key="1">
    <source>
        <dbReference type="ARBA" id="ARBA00004571"/>
    </source>
</evidence>
<feature type="domain" description="TonB-dependent receptor-like beta-barrel" evidence="17">
    <location>
        <begin position="242"/>
        <end position="666"/>
    </location>
</feature>
<dbReference type="InterPro" id="IPR012910">
    <property type="entry name" value="Plug_dom"/>
</dbReference>
<comment type="similarity">
    <text evidence="2 14 15">Belongs to the TonB-dependent receptor family.</text>
</comment>
<evidence type="ECO:0000256" key="8">
    <source>
        <dbReference type="ARBA" id="ARBA00023004"/>
    </source>
</evidence>
<evidence type="ECO:0000256" key="15">
    <source>
        <dbReference type="RuleBase" id="RU003357"/>
    </source>
</evidence>
<keyword evidence="13 14" id="KW-0998">Cell outer membrane</keyword>
<protein>
    <submittedName>
        <fullName evidence="19">TonB-dependent siderophore receptor</fullName>
    </submittedName>
</protein>
<dbReference type="PROSITE" id="PS52016">
    <property type="entry name" value="TONB_DEPENDENT_REC_3"/>
    <property type="match status" value="1"/>
</dbReference>
<feature type="chain" id="PRO_5022670044" evidence="16">
    <location>
        <begin position="29"/>
        <end position="696"/>
    </location>
</feature>
<gene>
    <name evidence="19" type="ORF">FHD67_05505</name>
</gene>
<dbReference type="InterPro" id="IPR039426">
    <property type="entry name" value="TonB-dep_rcpt-like"/>
</dbReference>
<feature type="domain" description="TonB-dependent receptor plug" evidence="18">
    <location>
        <begin position="67"/>
        <end position="168"/>
    </location>
</feature>
<comment type="caution">
    <text evidence="19">The sequence shown here is derived from an EMBL/GenBank/DDBJ whole genome shotgun (WGS) entry which is preliminary data.</text>
</comment>
<dbReference type="PANTHER" id="PTHR32552:SF68">
    <property type="entry name" value="FERRICHROME OUTER MEMBRANE TRANSPORTER_PHAGE RECEPTOR"/>
    <property type="match status" value="1"/>
</dbReference>
<dbReference type="InterPro" id="IPR000531">
    <property type="entry name" value="Beta-barrel_TonB"/>
</dbReference>
<accession>A0A5C4R9B2</accession>
<evidence type="ECO:0000256" key="12">
    <source>
        <dbReference type="ARBA" id="ARBA00023170"/>
    </source>
</evidence>
<evidence type="ECO:0000256" key="3">
    <source>
        <dbReference type="ARBA" id="ARBA00022448"/>
    </source>
</evidence>
<evidence type="ECO:0000256" key="7">
    <source>
        <dbReference type="ARBA" id="ARBA00022729"/>
    </source>
</evidence>
<feature type="signal peptide" evidence="16">
    <location>
        <begin position="1"/>
        <end position="28"/>
    </location>
</feature>
<dbReference type="InterPro" id="IPR036942">
    <property type="entry name" value="Beta-barrel_TonB_sf"/>
</dbReference>
<dbReference type="GO" id="GO:0015344">
    <property type="term" value="F:siderophore uptake transmembrane transporter activity"/>
    <property type="evidence" value="ECO:0007669"/>
    <property type="project" value="TreeGrafter"/>
</dbReference>
<dbReference type="NCBIfam" id="TIGR01783">
    <property type="entry name" value="TonB-siderophor"/>
    <property type="match status" value="1"/>
</dbReference>
<reference evidence="19 20" key="1">
    <citation type="submission" date="2019-06" db="EMBL/GenBank/DDBJ databases">
        <authorList>
            <person name="Li J."/>
        </authorList>
    </citation>
    <scope>NUCLEOTIDE SEQUENCE [LARGE SCALE GENOMIC DNA]</scope>
    <source>
        <strain evidence="19 20">CGMCC 1.8012</strain>
    </source>
</reference>
<evidence type="ECO:0000259" key="18">
    <source>
        <dbReference type="Pfam" id="PF07715"/>
    </source>
</evidence>
<dbReference type="EMBL" id="VDDC01000009">
    <property type="protein sequence ID" value="TNH40327.1"/>
    <property type="molecule type" value="Genomic_DNA"/>
</dbReference>
<dbReference type="FunFam" id="2.170.130.10:FF:000001">
    <property type="entry name" value="Catecholate siderophore TonB-dependent receptor"/>
    <property type="match status" value="1"/>
</dbReference>
<evidence type="ECO:0000256" key="2">
    <source>
        <dbReference type="ARBA" id="ARBA00009810"/>
    </source>
</evidence>
<keyword evidence="9" id="KW-0406">Ion transport</keyword>
<dbReference type="GO" id="GO:0038023">
    <property type="term" value="F:signaling receptor activity"/>
    <property type="evidence" value="ECO:0007669"/>
    <property type="project" value="InterPro"/>
</dbReference>
<keyword evidence="10 15" id="KW-0798">TonB box</keyword>
<sequence length="696" mass="74955">MSVEPRIFLLAGASLLALSSGVAWSQQAAEPILLDEIVLTASSDASVQADGYVGGQAQVATKSNTPVAETQQSISVVTSQQIEDQGAQTLGQALNYTAGVVGQPFGADPRFDSPTVRGFEARGSQYVNGLRQLRDFGSPAFEVYGLQQVEVLKGPNSSLYGAGSPAGIINQVQKRAQDFDFSEAGLGYDSNDSAQTFFDLNRVASPTLSWRLTGILRDSKTQIRELTNERGYLGAALRYAPDDATTVDVIASYTKDAPISPPGVPFALTQTGDGKALRDTYFGEPGFDDSDRDMANLGIEISHQMDNGWTLSQGFRAERFDWTYTGHYVSGLTDDGLSVTRGANFQDESTTGLNLDTRLSNSITTGSVTHDLLLGLDIRQYDADTTTQFFFGQPIDASDPVYGGLPATPAWYTSISDISQKQVGLYAQDEITVGNWRGSLAIRQDWTEQTGTMFTNFDGDTPIDQSDSATTGRVGLGYVLANGVMPYASYSTSFDPTIGIDDTTGETLDPTEGKQWEVGVKYQPAGFDGLFSAAVYDLTQQNLVRNLGQGRRRQVGEVRSKGLELEATAALSAAWDLRASYAFNETEQKGGPEDGLEMPNAPRHLASLWLDRDFGNGLRAGGGIRHIGERKGDFGNTFDLDSVTLVDLAATYTRGNIEASVNLNNVTDEVYLANCGSFGCYYGEGRSVAAKVAYTW</sequence>
<evidence type="ECO:0000259" key="17">
    <source>
        <dbReference type="Pfam" id="PF00593"/>
    </source>
</evidence>